<evidence type="ECO:0000313" key="2">
    <source>
        <dbReference type="EMBL" id="KAF2017613.1"/>
    </source>
</evidence>
<accession>A0A6A5XXI5</accession>
<dbReference type="GeneID" id="54284927"/>
<name>A0A6A5XXI5_9PLEO</name>
<keyword evidence="3" id="KW-1185">Reference proteome</keyword>
<dbReference type="RefSeq" id="XP_033385952.1">
    <property type="nucleotide sequence ID" value="XM_033527530.1"/>
</dbReference>
<protein>
    <submittedName>
        <fullName evidence="2">Uncharacterized protein</fullName>
    </submittedName>
</protein>
<dbReference type="AlphaFoldDB" id="A0A6A5XXI5"/>
<evidence type="ECO:0000256" key="1">
    <source>
        <dbReference type="SAM" id="MobiDB-lite"/>
    </source>
</evidence>
<organism evidence="2 3">
    <name type="scientific">Aaosphaeria arxii CBS 175.79</name>
    <dbReference type="NCBI Taxonomy" id="1450172"/>
    <lineage>
        <taxon>Eukaryota</taxon>
        <taxon>Fungi</taxon>
        <taxon>Dikarya</taxon>
        <taxon>Ascomycota</taxon>
        <taxon>Pezizomycotina</taxon>
        <taxon>Dothideomycetes</taxon>
        <taxon>Pleosporomycetidae</taxon>
        <taxon>Pleosporales</taxon>
        <taxon>Pleosporales incertae sedis</taxon>
        <taxon>Aaosphaeria</taxon>
    </lineage>
</organism>
<feature type="region of interest" description="Disordered" evidence="1">
    <location>
        <begin position="20"/>
        <end position="79"/>
    </location>
</feature>
<feature type="compositionally biased region" description="Low complexity" evidence="1">
    <location>
        <begin position="66"/>
        <end position="79"/>
    </location>
</feature>
<sequence length="104" mass="11112">MLYVQLTRHGIPYGPNIARKRRQRRAPALAPRAESTGMAKPEGKGMVSNLPFGTGVDMRVSGAEPASTSTSQQASKQSKVLGHYTITATTTTTTSSTWDDACTI</sequence>
<proteinExistence type="predicted"/>
<reference evidence="2" key="1">
    <citation type="journal article" date="2020" name="Stud. Mycol.">
        <title>101 Dothideomycetes genomes: a test case for predicting lifestyles and emergence of pathogens.</title>
        <authorList>
            <person name="Haridas S."/>
            <person name="Albert R."/>
            <person name="Binder M."/>
            <person name="Bloem J."/>
            <person name="Labutti K."/>
            <person name="Salamov A."/>
            <person name="Andreopoulos B."/>
            <person name="Baker S."/>
            <person name="Barry K."/>
            <person name="Bills G."/>
            <person name="Bluhm B."/>
            <person name="Cannon C."/>
            <person name="Castanera R."/>
            <person name="Culley D."/>
            <person name="Daum C."/>
            <person name="Ezra D."/>
            <person name="Gonzalez J."/>
            <person name="Henrissat B."/>
            <person name="Kuo A."/>
            <person name="Liang C."/>
            <person name="Lipzen A."/>
            <person name="Lutzoni F."/>
            <person name="Magnuson J."/>
            <person name="Mondo S."/>
            <person name="Nolan M."/>
            <person name="Ohm R."/>
            <person name="Pangilinan J."/>
            <person name="Park H.-J."/>
            <person name="Ramirez L."/>
            <person name="Alfaro M."/>
            <person name="Sun H."/>
            <person name="Tritt A."/>
            <person name="Yoshinaga Y."/>
            <person name="Zwiers L.-H."/>
            <person name="Turgeon B."/>
            <person name="Goodwin S."/>
            <person name="Spatafora J."/>
            <person name="Crous P."/>
            <person name="Grigoriev I."/>
        </authorList>
    </citation>
    <scope>NUCLEOTIDE SEQUENCE</scope>
    <source>
        <strain evidence="2">CBS 175.79</strain>
    </source>
</reference>
<evidence type="ECO:0000313" key="3">
    <source>
        <dbReference type="Proteomes" id="UP000799778"/>
    </source>
</evidence>
<gene>
    <name evidence="2" type="ORF">BU24DRAFT_420653</name>
</gene>
<dbReference type="Proteomes" id="UP000799778">
    <property type="component" value="Unassembled WGS sequence"/>
</dbReference>
<dbReference type="EMBL" id="ML978068">
    <property type="protein sequence ID" value="KAF2017613.1"/>
    <property type="molecule type" value="Genomic_DNA"/>
</dbReference>